<dbReference type="Gene3D" id="2.40.160.10">
    <property type="entry name" value="Porin"/>
    <property type="match status" value="1"/>
</dbReference>
<feature type="signal peptide" evidence="1">
    <location>
        <begin position="1"/>
        <end position="21"/>
    </location>
</feature>
<feature type="chain" id="PRO_5047401478" evidence="1">
    <location>
        <begin position="22"/>
        <end position="404"/>
    </location>
</feature>
<accession>A0ABQ6Q842</accession>
<dbReference type="Proteomes" id="UP001307705">
    <property type="component" value="Unassembled WGS sequence"/>
</dbReference>
<dbReference type="EMBL" id="BTPE01000024">
    <property type="protein sequence ID" value="GMQ35693.1"/>
    <property type="molecule type" value="Genomic_DNA"/>
</dbReference>
<sequence>MRSRFAAALVLLTMVTLGAFARGVNPDSLLTEKPEPVKVQKNWYESIRLRGYAQLRYNGLFETNPDLKCDQCDKSWGGDGGGFFFRRIRLVLFGQIHPRVYFYIQPDFASGGGNFAQIRDAYVDLGLDENNEFRLRIGQSKMPYGFENLQSSQNRLPLDRNDGLNSGLPNERDLGVVFYYAPSEIRKRFSYLTSSGLKGSGDYGVFGFGVYNGQGPNNPDKNDSFHLVARATYPFELPSGQIIEASFQGYSGKYVINRNPLTDFDQVEFMDARMGPSFILYPQPFGIQAEYNWGKGPEFNPETNDVEQRSLQGGYIMASYMFQKGDKRAIPFTRYQYYDGGKKFELDATRHRVKELELGVEWQFNKNFELVTMYTVSDRTFENSLKPDNRQRGSLLRLQAQVNF</sequence>
<name>A0ABQ6Q842_9BACT</name>
<evidence type="ECO:0000256" key="1">
    <source>
        <dbReference type="SAM" id="SignalP"/>
    </source>
</evidence>
<protein>
    <submittedName>
        <fullName evidence="2">OprO/OprP family phosphate-selective porin</fullName>
    </submittedName>
</protein>
<organism evidence="2 3">
    <name type="scientific">Algoriphagus taiwanensis</name>
    <dbReference type="NCBI Taxonomy" id="1445656"/>
    <lineage>
        <taxon>Bacteria</taxon>
        <taxon>Pseudomonadati</taxon>
        <taxon>Bacteroidota</taxon>
        <taxon>Cytophagia</taxon>
        <taxon>Cytophagales</taxon>
        <taxon>Cyclobacteriaceae</taxon>
        <taxon>Algoriphagus</taxon>
    </lineage>
</organism>
<dbReference type="Pfam" id="PF07396">
    <property type="entry name" value="Porin_O_P"/>
    <property type="match status" value="1"/>
</dbReference>
<gene>
    <name evidence="2" type="ORF">Ataiwa_39660</name>
</gene>
<evidence type="ECO:0000313" key="3">
    <source>
        <dbReference type="Proteomes" id="UP001307705"/>
    </source>
</evidence>
<dbReference type="InterPro" id="IPR023614">
    <property type="entry name" value="Porin_dom_sf"/>
</dbReference>
<dbReference type="RefSeq" id="WP_338230626.1">
    <property type="nucleotide sequence ID" value="NZ_BTPE01000024.1"/>
</dbReference>
<keyword evidence="3" id="KW-1185">Reference proteome</keyword>
<keyword evidence="1" id="KW-0732">Signal</keyword>
<proteinExistence type="predicted"/>
<comment type="caution">
    <text evidence="2">The sequence shown here is derived from an EMBL/GenBank/DDBJ whole genome shotgun (WGS) entry which is preliminary data.</text>
</comment>
<evidence type="ECO:0000313" key="2">
    <source>
        <dbReference type="EMBL" id="GMQ35693.1"/>
    </source>
</evidence>
<dbReference type="SUPFAM" id="SSF56935">
    <property type="entry name" value="Porins"/>
    <property type="match status" value="1"/>
</dbReference>
<reference evidence="2 3" key="1">
    <citation type="submission" date="2023-08" db="EMBL/GenBank/DDBJ databases">
        <title>Draft genome sequence of Algoriphagus taiwanensis.</title>
        <authorList>
            <person name="Takatani N."/>
            <person name="Hosokawa M."/>
            <person name="Sawabe T."/>
        </authorList>
    </citation>
    <scope>NUCLEOTIDE SEQUENCE [LARGE SCALE GENOMIC DNA]</scope>
    <source>
        <strain evidence="2 3">JCM 19755</strain>
    </source>
</reference>
<dbReference type="InterPro" id="IPR010870">
    <property type="entry name" value="Porin_O/P"/>
</dbReference>